<reference evidence="1 2" key="1">
    <citation type="submission" date="2020-10" db="EMBL/GenBank/DDBJ databases">
        <title>Connecting structure to function with the recovery of over 1000 high-quality activated sludge metagenome-assembled genomes encoding full-length rRNA genes using long-read sequencing.</title>
        <authorList>
            <person name="Singleton C.M."/>
            <person name="Petriglieri F."/>
            <person name="Kristensen J.M."/>
            <person name="Kirkegaard R.H."/>
            <person name="Michaelsen T.Y."/>
            <person name="Andersen M.H."/>
            <person name="Karst S.M."/>
            <person name="Dueholm M.S."/>
            <person name="Nielsen P.H."/>
            <person name="Albertsen M."/>
        </authorList>
    </citation>
    <scope>NUCLEOTIDE SEQUENCE [LARGE SCALE GENOMIC DNA]</scope>
    <source>
        <strain evidence="1">Ribe_18-Q3-R11-54_MAXAC.273</strain>
    </source>
</reference>
<dbReference type="AlphaFoldDB" id="A0A9D7STC1"/>
<accession>A0A9D7STC1</accession>
<gene>
    <name evidence="1" type="ORF">IPP15_10175</name>
</gene>
<proteinExistence type="predicted"/>
<dbReference type="EMBL" id="JADKGY010000007">
    <property type="protein sequence ID" value="MBK9982773.1"/>
    <property type="molecule type" value="Genomic_DNA"/>
</dbReference>
<name>A0A9D7STC1_9BACT</name>
<organism evidence="1 2">
    <name type="scientific">Candidatus Opimibacter skivensis</name>
    <dbReference type="NCBI Taxonomy" id="2982028"/>
    <lineage>
        <taxon>Bacteria</taxon>
        <taxon>Pseudomonadati</taxon>
        <taxon>Bacteroidota</taxon>
        <taxon>Saprospiria</taxon>
        <taxon>Saprospirales</taxon>
        <taxon>Saprospiraceae</taxon>
        <taxon>Candidatus Opimibacter</taxon>
    </lineage>
</organism>
<evidence type="ECO:0000313" key="2">
    <source>
        <dbReference type="Proteomes" id="UP000808337"/>
    </source>
</evidence>
<dbReference type="Proteomes" id="UP000808337">
    <property type="component" value="Unassembled WGS sequence"/>
</dbReference>
<protein>
    <submittedName>
        <fullName evidence="1">Uncharacterized protein</fullName>
    </submittedName>
</protein>
<evidence type="ECO:0000313" key="1">
    <source>
        <dbReference type="EMBL" id="MBK9982773.1"/>
    </source>
</evidence>
<sequence>MGVNRSSFFRPIDAPYETSDLKVYSNIFIGSQAAVAFVGCINTEVVNNTIYLPEKWVMRILQETVDEDRFPPCGK</sequence>
<comment type="caution">
    <text evidence="1">The sequence shown here is derived from an EMBL/GenBank/DDBJ whole genome shotgun (WGS) entry which is preliminary data.</text>
</comment>